<gene>
    <name evidence="8" type="ORF">UREG_05482</name>
</gene>
<dbReference type="GO" id="GO:0005743">
    <property type="term" value="C:mitochondrial inner membrane"/>
    <property type="evidence" value="ECO:0007669"/>
    <property type="project" value="UniProtKB-SubCell"/>
</dbReference>
<dbReference type="PANTHER" id="PTHR21382:SF1">
    <property type="entry name" value="NADH DEHYDROGENASE [UBIQUINONE] 1 ALPHA SUBCOMPLEX SUBUNIT 11"/>
    <property type="match status" value="1"/>
</dbReference>
<evidence type="ECO:0000256" key="6">
    <source>
        <dbReference type="ARBA" id="ARBA00023136"/>
    </source>
</evidence>
<keyword evidence="6" id="KW-0472">Membrane</keyword>
<evidence type="ECO:0000256" key="3">
    <source>
        <dbReference type="ARBA" id="ARBA00022792"/>
    </source>
</evidence>
<evidence type="ECO:0000256" key="5">
    <source>
        <dbReference type="ARBA" id="ARBA00023128"/>
    </source>
</evidence>
<keyword evidence="9" id="KW-1185">Reference proteome</keyword>
<dbReference type="GO" id="GO:0045271">
    <property type="term" value="C:respiratory chain complex I"/>
    <property type="evidence" value="ECO:0007669"/>
    <property type="project" value="InterPro"/>
</dbReference>
<dbReference type="Proteomes" id="UP000002058">
    <property type="component" value="Unassembled WGS sequence"/>
</dbReference>
<evidence type="ECO:0000256" key="7">
    <source>
        <dbReference type="SAM" id="MobiDB-lite"/>
    </source>
</evidence>
<dbReference type="STRING" id="336963.C4JSP3"/>
<evidence type="ECO:0000313" key="8">
    <source>
        <dbReference type="EMBL" id="EEP80640.1"/>
    </source>
</evidence>
<name>C4JSP3_UNCRE</name>
<dbReference type="InParanoid" id="C4JSP3"/>
<evidence type="ECO:0000256" key="2">
    <source>
        <dbReference type="ARBA" id="ARBA00022692"/>
    </source>
</evidence>
<feature type="region of interest" description="Disordered" evidence="7">
    <location>
        <begin position="116"/>
        <end position="174"/>
    </location>
</feature>
<evidence type="ECO:0000313" key="9">
    <source>
        <dbReference type="Proteomes" id="UP000002058"/>
    </source>
</evidence>
<dbReference type="HOGENOM" id="CLU_759099_0_0_1"/>
<dbReference type="eggNOG" id="ENOG502S81D">
    <property type="taxonomic scope" value="Eukaryota"/>
</dbReference>
<keyword evidence="3" id="KW-0999">Mitochondrion inner membrane</keyword>
<keyword evidence="2" id="KW-0812">Transmembrane</keyword>
<evidence type="ECO:0000256" key="4">
    <source>
        <dbReference type="ARBA" id="ARBA00022989"/>
    </source>
</evidence>
<dbReference type="EMBL" id="CH476617">
    <property type="protein sequence ID" value="EEP80640.1"/>
    <property type="molecule type" value="Genomic_DNA"/>
</dbReference>
<sequence>MNAVAMGHQARIVLRIPPITRDIREDIESGFRRICWVIAEKIFQYGTLSPNTRASIARGNSQGQGKHEGITALGAGNQVENARPLLPRRELLMPEKRQRGQCTARDVATSVSAARELGSSAAAPRANIRCKNAKTPLTTKRPGQLDAPISTPLTPSQLDSQATMTSSEEQSRYHPRDAISAAARTTLITGSVGLFTSAIQNTLAKQNVGPWGVFTRTGGTVTLFATMGGAYEFVRTASANLREKDDHWNAAWGGFAAGAAMGFRDLMVLARTFPAVIGYGATVATVLGIFEYTGGSLRGYKENPDVDEFDKREALRTNYRSPGEQTIAELGEGRGIHAPGYAERRRDRIKQNYGIDVPVTQPSAS</sequence>
<reference evidence="9" key="1">
    <citation type="journal article" date="2009" name="Genome Res.">
        <title>Comparative genomic analyses of the human fungal pathogens Coccidioides and their relatives.</title>
        <authorList>
            <person name="Sharpton T.J."/>
            <person name="Stajich J.E."/>
            <person name="Rounsley S.D."/>
            <person name="Gardner M.J."/>
            <person name="Wortman J.R."/>
            <person name="Jordar V.S."/>
            <person name="Maiti R."/>
            <person name="Kodira C.D."/>
            <person name="Neafsey D.E."/>
            <person name="Zeng Q."/>
            <person name="Hung C.-Y."/>
            <person name="McMahan C."/>
            <person name="Muszewska A."/>
            <person name="Grynberg M."/>
            <person name="Mandel M.A."/>
            <person name="Kellner E.M."/>
            <person name="Barker B.M."/>
            <person name="Galgiani J.N."/>
            <person name="Orbach M.J."/>
            <person name="Kirkland T.N."/>
            <person name="Cole G.T."/>
            <person name="Henn M.R."/>
            <person name="Birren B.W."/>
            <person name="Taylor J.W."/>
        </authorList>
    </citation>
    <scope>NUCLEOTIDE SEQUENCE [LARGE SCALE GENOMIC DNA]</scope>
    <source>
        <strain evidence="9">UAMH 1704</strain>
    </source>
</reference>
<keyword evidence="5" id="KW-0496">Mitochondrion</keyword>
<comment type="subcellular location">
    <subcellularLocation>
        <location evidence="1">Mitochondrion inner membrane</location>
        <topology evidence="1">Multi-pass membrane protein</topology>
    </subcellularLocation>
</comment>
<dbReference type="AlphaFoldDB" id="C4JSP3"/>
<feature type="compositionally biased region" description="Polar residues" evidence="7">
    <location>
        <begin position="151"/>
        <end position="168"/>
    </location>
</feature>
<dbReference type="KEGG" id="ure:UREG_05482"/>
<dbReference type="RefSeq" id="XP_002584793.1">
    <property type="nucleotide sequence ID" value="XM_002584747.1"/>
</dbReference>
<dbReference type="GO" id="GO:0006120">
    <property type="term" value="P:mitochondrial electron transport, NADH to ubiquinone"/>
    <property type="evidence" value="ECO:0007669"/>
    <property type="project" value="InterPro"/>
</dbReference>
<dbReference type="VEuPathDB" id="FungiDB:UREG_05482"/>
<dbReference type="PANTHER" id="PTHR21382">
    <property type="entry name" value="NADH-UBIQUINONE OXIDOREDUCTASE SUBUNIT"/>
    <property type="match status" value="1"/>
</dbReference>
<organism evidence="8 9">
    <name type="scientific">Uncinocarpus reesii (strain UAMH 1704)</name>
    <dbReference type="NCBI Taxonomy" id="336963"/>
    <lineage>
        <taxon>Eukaryota</taxon>
        <taxon>Fungi</taxon>
        <taxon>Dikarya</taxon>
        <taxon>Ascomycota</taxon>
        <taxon>Pezizomycotina</taxon>
        <taxon>Eurotiomycetes</taxon>
        <taxon>Eurotiomycetidae</taxon>
        <taxon>Onygenales</taxon>
        <taxon>Onygenaceae</taxon>
        <taxon>Uncinocarpus</taxon>
    </lineage>
</organism>
<protein>
    <recommendedName>
        <fullName evidence="10">NADH-ubiquinone oxidoreductase 213 kDa subunit</fullName>
    </recommendedName>
</protein>
<keyword evidence="4" id="KW-1133">Transmembrane helix</keyword>
<dbReference type="InterPro" id="IPR039205">
    <property type="entry name" value="NDUFA11"/>
</dbReference>
<proteinExistence type="predicted"/>
<dbReference type="GeneID" id="8443389"/>
<feature type="region of interest" description="Disordered" evidence="7">
    <location>
        <begin position="339"/>
        <end position="365"/>
    </location>
</feature>
<evidence type="ECO:0000256" key="1">
    <source>
        <dbReference type="ARBA" id="ARBA00004448"/>
    </source>
</evidence>
<dbReference type="OrthoDB" id="1913277at2759"/>
<accession>C4JSP3</accession>
<evidence type="ECO:0008006" key="10">
    <source>
        <dbReference type="Google" id="ProtNLM"/>
    </source>
</evidence>